<proteinExistence type="predicted"/>
<organism evidence="1 2">
    <name type="scientific">Cinnamomum micranthum f. kanehirae</name>
    <dbReference type="NCBI Taxonomy" id="337451"/>
    <lineage>
        <taxon>Eukaryota</taxon>
        <taxon>Viridiplantae</taxon>
        <taxon>Streptophyta</taxon>
        <taxon>Embryophyta</taxon>
        <taxon>Tracheophyta</taxon>
        <taxon>Spermatophyta</taxon>
        <taxon>Magnoliopsida</taxon>
        <taxon>Magnoliidae</taxon>
        <taxon>Laurales</taxon>
        <taxon>Lauraceae</taxon>
        <taxon>Cinnamomum</taxon>
    </lineage>
</organism>
<accession>A0A443PL18</accession>
<gene>
    <name evidence="1" type="ORF">CKAN_02061400</name>
</gene>
<comment type="caution">
    <text evidence="1">The sequence shown here is derived from an EMBL/GenBank/DDBJ whole genome shotgun (WGS) entry which is preliminary data.</text>
</comment>
<keyword evidence="2" id="KW-1185">Reference proteome</keyword>
<sequence>MSAIINLGVFHYEPMEVLAVVYEFCVRDWMNHSKPLTANHLIQNSRVKVKVDKSINQSPQ</sequence>
<dbReference type="Proteomes" id="UP000283530">
    <property type="component" value="Unassembled WGS sequence"/>
</dbReference>
<dbReference type="AlphaFoldDB" id="A0A443PL18"/>
<reference evidence="1 2" key="1">
    <citation type="journal article" date="2019" name="Nat. Plants">
        <title>Stout camphor tree genome fills gaps in understanding of flowering plant genome evolution.</title>
        <authorList>
            <person name="Chaw S.M."/>
            <person name="Liu Y.C."/>
            <person name="Wu Y.W."/>
            <person name="Wang H.Y."/>
            <person name="Lin C.I."/>
            <person name="Wu C.S."/>
            <person name="Ke H.M."/>
            <person name="Chang L.Y."/>
            <person name="Hsu C.Y."/>
            <person name="Yang H.T."/>
            <person name="Sudianto E."/>
            <person name="Hsu M.H."/>
            <person name="Wu K.P."/>
            <person name="Wang L.N."/>
            <person name="Leebens-Mack J.H."/>
            <person name="Tsai I.J."/>
        </authorList>
    </citation>
    <scope>NUCLEOTIDE SEQUENCE [LARGE SCALE GENOMIC DNA]</scope>
    <source>
        <strain evidence="2">cv. Chaw 1501</strain>
        <tissue evidence="1">Young leaves</tissue>
    </source>
</reference>
<name>A0A443PL18_9MAGN</name>
<protein>
    <submittedName>
        <fullName evidence="1">Uncharacterized protein</fullName>
    </submittedName>
</protein>
<evidence type="ECO:0000313" key="1">
    <source>
        <dbReference type="EMBL" id="RWR91460.1"/>
    </source>
</evidence>
<evidence type="ECO:0000313" key="2">
    <source>
        <dbReference type="Proteomes" id="UP000283530"/>
    </source>
</evidence>
<dbReference type="EMBL" id="QPKB01000008">
    <property type="protein sequence ID" value="RWR91460.1"/>
    <property type="molecule type" value="Genomic_DNA"/>
</dbReference>